<dbReference type="SUPFAM" id="SSF51735">
    <property type="entry name" value="NAD(P)-binding Rossmann-fold domains"/>
    <property type="match status" value="1"/>
</dbReference>
<evidence type="ECO:0000313" key="5">
    <source>
        <dbReference type="Proteomes" id="UP000240493"/>
    </source>
</evidence>
<protein>
    <submittedName>
        <fullName evidence="4">Uncharacterized protein</fullName>
    </submittedName>
</protein>
<evidence type="ECO:0000256" key="2">
    <source>
        <dbReference type="ARBA" id="ARBA00022857"/>
    </source>
</evidence>
<dbReference type="STRING" id="1042311.A0A2T3ZAQ5"/>
<dbReference type="GO" id="GO:0016614">
    <property type="term" value="F:oxidoreductase activity, acting on CH-OH group of donors"/>
    <property type="evidence" value="ECO:0007669"/>
    <property type="project" value="UniProtKB-ARBA"/>
</dbReference>
<sequence length="252" mass="26693">MSLQGKIAIVTGGSRGMGAAIATEFAKRGAEGIAITYISSGDKAEQVVKEIKNYGTKAIAIKADLRDPTFGESVLKAALECLDTKHIDILINNAAIAEYIPFDAINDESFAKLFEANVRGPVKFIQAVLPVIRKGGRIVNVTSRGARVPFSGMFTLYASTKGALDVTTKGLATEYANDKNITVNNVMPGPVATDALDGVPQPFLDHLASLAMAEKRLGRPDDIAQICAFLAEEGSRWVNGDTISASGGMDML</sequence>
<keyword evidence="3" id="KW-0560">Oxidoreductase</keyword>
<organism evidence="4 5">
    <name type="scientific">Trichoderma asperellum (strain ATCC 204424 / CBS 433.97 / NBRC 101777)</name>
    <dbReference type="NCBI Taxonomy" id="1042311"/>
    <lineage>
        <taxon>Eukaryota</taxon>
        <taxon>Fungi</taxon>
        <taxon>Dikarya</taxon>
        <taxon>Ascomycota</taxon>
        <taxon>Pezizomycotina</taxon>
        <taxon>Sordariomycetes</taxon>
        <taxon>Hypocreomycetidae</taxon>
        <taxon>Hypocreales</taxon>
        <taxon>Hypocreaceae</taxon>
        <taxon>Trichoderma</taxon>
    </lineage>
</organism>
<dbReference type="PRINTS" id="PR00081">
    <property type="entry name" value="GDHRDH"/>
</dbReference>
<dbReference type="PANTHER" id="PTHR48107:SF7">
    <property type="entry name" value="RE15974P"/>
    <property type="match status" value="1"/>
</dbReference>
<name>A0A2T3ZAQ5_TRIA4</name>
<evidence type="ECO:0000256" key="1">
    <source>
        <dbReference type="ARBA" id="ARBA00006484"/>
    </source>
</evidence>
<evidence type="ECO:0000313" key="4">
    <source>
        <dbReference type="EMBL" id="PTB41894.1"/>
    </source>
</evidence>
<reference evidence="4 5" key="1">
    <citation type="submission" date="2016-07" db="EMBL/GenBank/DDBJ databases">
        <title>Multiple horizontal gene transfer events from other fungi enriched the ability of initially mycotrophic Trichoderma (Ascomycota) to feed on dead plant biomass.</title>
        <authorList>
            <consortium name="DOE Joint Genome Institute"/>
            <person name="Aerts A."/>
            <person name="Atanasova L."/>
            <person name="Chenthamara K."/>
            <person name="Zhang J."/>
            <person name="Grujic M."/>
            <person name="Henrissat B."/>
            <person name="Kuo A."/>
            <person name="Salamov A."/>
            <person name="Lipzen A."/>
            <person name="Labutti K."/>
            <person name="Barry K."/>
            <person name="Miao Y."/>
            <person name="Rahimi M.J."/>
            <person name="Shen Q."/>
            <person name="Grigoriev I.V."/>
            <person name="Kubicek C.P."/>
            <person name="Druzhinina I.S."/>
        </authorList>
    </citation>
    <scope>NUCLEOTIDE SEQUENCE [LARGE SCALE GENOMIC DNA]</scope>
    <source>
        <strain evidence="4 5">CBS 433.97</strain>
    </source>
</reference>
<dbReference type="PRINTS" id="PR00080">
    <property type="entry name" value="SDRFAMILY"/>
</dbReference>
<proteinExistence type="inferred from homology"/>
<dbReference type="OrthoDB" id="47007at2759"/>
<dbReference type="EMBL" id="KZ679261">
    <property type="protein sequence ID" value="PTB41894.1"/>
    <property type="molecule type" value="Genomic_DNA"/>
</dbReference>
<dbReference type="InterPro" id="IPR036291">
    <property type="entry name" value="NAD(P)-bd_dom_sf"/>
</dbReference>
<dbReference type="Proteomes" id="UP000240493">
    <property type="component" value="Unassembled WGS sequence"/>
</dbReference>
<dbReference type="PANTHER" id="PTHR48107">
    <property type="entry name" value="NADPH-DEPENDENT ALDEHYDE REDUCTASE-LIKE PROTEIN, CHLOROPLASTIC-RELATED"/>
    <property type="match status" value="1"/>
</dbReference>
<keyword evidence="5" id="KW-1185">Reference proteome</keyword>
<accession>A0A2T3ZAQ5</accession>
<dbReference type="FunFam" id="3.40.50.720:FF:000084">
    <property type="entry name" value="Short-chain dehydrogenase reductase"/>
    <property type="match status" value="1"/>
</dbReference>
<evidence type="ECO:0000256" key="3">
    <source>
        <dbReference type="ARBA" id="ARBA00023002"/>
    </source>
</evidence>
<dbReference type="Pfam" id="PF13561">
    <property type="entry name" value="adh_short_C2"/>
    <property type="match status" value="1"/>
</dbReference>
<dbReference type="AlphaFoldDB" id="A0A2T3ZAQ5"/>
<dbReference type="InterPro" id="IPR002347">
    <property type="entry name" value="SDR_fam"/>
</dbReference>
<keyword evidence="2" id="KW-0521">NADP</keyword>
<gene>
    <name evidence="4" type="ORF">M441DRAFT_457944</name>
</gene>
<dbReference type="Gene3D" id="3.40.50.720">
    <property type="entry name" value="NAD(P)-binding Rossmann-like Domain"/>
    <property type="match status" value="1"/>
</dbReference>
<comment type="similarity">
    <text evidence="1">Belongs to the short-chain dehydrogenases/reductases (SDR) family.</text>
</comment>